<reference evidence="3" key="1">
    <citation type="submission" date="2016-11" db="UniProtKB">
        <authorList>
            <consortium name="WormBaseParasite"/>
        </authorList>
    </citation>
    <scope>IDENTIFICATION</scope>
</reference>
<dbReference type="WBParaSite" id="L893_g17925.t1">
    <property type="protein sequence ID" value="L893_g17925.t1"/>
    <property type="gene ID" value="L893_g17925"/>
</dbReference>
<keyword evidence="2" id="KW-1185">Reference proteome</keyword>
<keyword evidence="1" id="KW-0732">Signal</keyword>
<dbReference type="Proteomes" id="UP000095287">
    <property type="component" value="Unplaced"/>
</dbReference>
<sequence length="82" mass="9493">MHLHLLVLFAICFFGSDARYQNPWDGRKNVPLCDLKWLENYFFHSATCNGFGRTRIKKFGGLHNPHTNGLIVKDVSKKNCVR</sequence>
<evidence type="ECO:0000313" key="2">
    <source>
        <dbReference type="Proteomes" id="UP000095287"/>
    </source>
</evidence>
<evidence type="ECO:0000256" key="1">
    <source>
        <dbReference type="SAM" id="SignalP"/>
    </source>
</evidence>
<organism evidence="2 3">
    <name type="scientific">Steinernema glaseri</name>
    <dbReference type="NCBI Taxonomy" id="37863"/>
    <lineage>
        <taxon>Eukaryota</taxon>
        <taxon>Metazoa</taxon>
        <taxon>Ecdysozoa</taxon>
        <taxon>Nematoda</taxon>
        <taxon>Chromadorea</taxon>
        <taxon>Rhabditida</taxon>
        <taxon>Tylenchina</taxon>
        <taxon>Panagrolaimomorpha</taxon>
        <taxon>Strongyloidoidea</taxon>
        <taxon>Steinernematidae</taxon>
        <taxon>Steinernema</taxon>
    </lineage>
</organism>
<feature type="signal peptide" evidence="1">
    <location>
        <begin position="1"/>
        <end position="18"/>
    </location>
</feature>
<feature type="chain" id="PRO_5009312337" evidence="1">
    <location>
        <begin position="19"/>
        <end position="82"/>
    </location>
</feature>
<name>A0A1I7YMU8_9BILA</name>
<protein>
    <submittedName>
        <fullName evidence="3">Secreted protein</fullName>
    </submittedName>
</protein>
<dbReference type="AlphaFoldDB" id="A0A1I7YMU8"/>
<evidence type="ECO:0000313" key="3">
    <source>
        <dbReference type="WBParaSite" id="L893_g17925.t1"/>
    </source>
</evidence>
<proteinExistence type="predicted"/>
<accession>A0A1I7YMU8</accession>